<dbReference type="EMBL" id="LAPT01000140">
    <property type="protein sequence ID" value="PXF28889.1"/>
    <property type="molecule type" value="Genomic_DNA"/>
</dbReference>
<comment type="caution">
    <text evidence="1">The sequence shown here is derived from an EMBL/GenBank/DDBJ whole genome shotgun (WGS) entry which is preliminary data.</text>
</comment>
<name>A0ABX5LRT3_9GAMM</name>
<gene>
    <name evidence="1" type="ORF">WH50_23720</name>
</gene>
<protein>
    <submittedName>
        <fullName evidence="1">CRISPR-associated protein Csy4</fullName>
    </submittedName>
</protein>
<evidence type="ECO:0000313" key="2">
    <source>
        <dbReference type="Proteomes" id="UP000248090"/>
    </source>
</evidence>
<accession>A0ABX5LRT3</accession>
<proteinExistence type="predicted"/>
<evidence type="ECO:0000313" key="1">
    <source>
        <dbReference type="EMBL" id="PXF28889.1"/>
    </source>
</evidence>
<sequence>MDHYLDIRLRPDPDFTPPQLMSALYSKLHRALVAGQHDAIGVSFPLMEQQRAGLGGVLRLHGNATALDQLMSQPWLSGMHDHVELSALLPVPADAKHRTLRRVQAQSNPERLRRRLAKRHHLSEAEARERIPDSVAQQLKLPYLQLRSNSTGQHFRLFLQLSAEQATPLTGTFNSYGLSQTASLPWF</sequence>
<dbReference type="Pfam" id="PF09618">
    <property type="entry name" value="Cas_Csy4"/>
    <property type="match status" value="1"/>
</dbReference>
<dbReference type="CDD" id="cd09739">
    <property type="entry name" value="Cas6_I-F"/>
    <property type="match status" value="1"/>
</dbReference>
<reference evidence="1 2" key="1">
    <citation type="submission" date="2015-03" db="EMBL/GenBank/DDBJ databases">
        <authorList>
            <person name="Krishnan R."/>
            <person name="Midha S."/>
            <person name="Patil P.B."/>
            <person name="Rameshkumar N."/>
        </authorList>
    </citation>
    <scope>NUCLEOTIDE SEQUENCE [LARGE SCALE GENOMIC DNA]</scope>
    <source>
        <strain evidence="1 2">L1E11</strain>
    </source>
</reference>
<keyword evidence="2" id="KW-1185">Reference proteome</keyword>
<organism evidence="1 2">
    <name type="scientific">Pokkaliibacter plantistimulans</name>
    <dbReference type="NCBI Taxonomy" id="1635171"/>
    <lineage>
        <taxon>Bacteria</taxon>
        <taxon>Pseudomonadati</taxon>
        <taxon>Pseudomonadota</taxon>
        <taxon>Gammaproteobacteria</taxon>
        <taxon>Oceanospirillales</taxon>
        <taxon>Balneatrichaceae</taxon>
        <taxon>Pokkaliibacter</taxon>
    </lineage>
</organism>
<dbReference type="Proteomes" id="UP000248090">
    <property type="component" value="Unassembled WGS sequence"/>
</dbReference>
<dbReference type="RefSeq" id="WP_110189778.1">
    <property type="nucleotide sequence ID" value="NZ_CP177354.1"/>
</dbReference>
<dbReference type="InterPro" id="IPR042564">
    <property type="entry name" value="CRISPR-Cas6/Csy4_sf"/>
</dbReference>
<dbReference type="InterPro" id="IPR013396">
    <property type="entry name" value="CRISPR-assoc_prot_Csy4"/>
</dbReference>
<dbReference type="NCBIfam" id="TIGR02563">
    <property type="entry name" value="cas_Csy4"/>
    <property type="match status" value="1"/>
</dbReference>
<dbReference type="Gene3D" id="3.30.70.2540">
    <property type="entry name" value="CRISPR-associated endoribonuclease Cas6/Csy4"/>
    <property type="match status" value="1"/>
</dbReference>